<keyword evidence="2" id="KW-0520">NAD</keyword>
<evidence type="ECO:0000313" key="4">
    <source>
        <dbReference type="EMBL" id="GAA5159027.1"/>
    </source>
</evidence>
<dbReference type="RefSeq" id="WP_185060183.1">
    <property type="nucleotide sequence ID" value="NZ_BAABJP010000018.1"/>
</dbReference>
<sequence length="325" mass="35038">MKIVLVGEAANHEQRLRPLLDRPHKIVALPRDAAGSAEHDAVIESDDVVVTLRWTREAGSPPFRLLHVPGAGLDGIDLPSLAAATMVANVFEHEVPIAEYVLARLLEWEIRACAMRAAFDPVRWPALYRDRVPHGEFGGRALGLVGYGRIGRAIAARAAAFGVAVTAVDDHAESDSAATVLPTTRLGQLLAGSDYLVLACPLTTETSGLIDAPALRAMPDHAVLVNIARAQIIEETALFAALRDGVIGGAILDVWYHYPASATDNAPPAAYPFWELPNVWCTPHSGAWTEQLPARRYAVIADNINRLAAGRPLRNVVPTPHRTSR</sequence>
<dbReference type="Gene3D" id="3.40.50.720">
    <property type="entry name" value="NAD(P)-binding Rossmann-like Domain"/>
    <property type="match status" value="2"/>
</dbReference>
<evidence type="ECO:0000256" key="2">
    <source>
        <dbReference type="ARBA" id="ARBA00023027"/>
    </source>
</evidence>
<dbReference type="PANTHER" id="PTHR10996">
    <property type="entry name" value="2-HYDROXYACID DEHYDROGENASE-RELATED"/>
    <property type="match status" value="1"/>
</dbReference>
<dbReference type="InterPro" id="IPR006140">
    <property type="entry name" value="D-isomer_DH_NAD-bd"/>
</dbReference>
<dbReference type="SUPFAM" id="SSF51735">
    <property type="entry name" value="NAD(P)-binding Rossmann-fold domains"/>
    <property type="match status" value="1"/>
</dbReference>
<evidence type="ECO:0000256" key="1">
    <source>
        <dbReference type="ARBA" id="ARBA00023002"/>
    </source>
</evidence>
<dbReference type="InterPro" id="IPR036291">
    <property type="entry name" value="NAD(P)-bd_dom_sf"/>
</dbReference>
<protein>
    <submittedName>
        <fullName evidence="4">2-hydroxyacid dehydrogenase</fullName>
    </submittedName>
</protein>
<organism evidence="4 5">
    <name type="scientific">Pseudonocardia eucalypti</name>
    <dbReference type="NCBI Taxonomy" id="648755"/>
    <lineage>
        <taxon>Bacteria</taxon>
        <taxon>Bacillati</taxon>
        <taxon>Actinomycetota</taxon>
        <taxon>Actinomycetes</taxon>
        <taxon>Pseudonocardiales</taxon>
        <taxon>Pseudonocardiaceae</taxon>
        <taxon>Pseudonocardia</taxon>
    </lineage>
</organism>
<dbReference type="Proteomes" id="UP001428817">
    <property type="component" value="Unassembled WGS sequence"/>
</dbReference>
<evidence type="ECO:0000259" key="3">
    <source>
        <dbReference type="Pfam" id="PF02826"/>
    </source>
</evidence>
<keyword evidence="1" id="KW-0560">Oxidoreductase</keyword>
<dbReference type="EMBL" id="BAABJP010000018">
    <property type="protein sequence ID" value="GAA5159027.1"/>
    <property type="molecule type" value="Genomic_DNA"/>
</dbReference>
<proteinExistence type="predicted"/>
<comment type="caution">
    <text evidence="4">The sequence shown here is derived from an EMBL/GenBank/DDBJ whole genome shotgun (WGS) entry which is preliminary data.</text>
</comment>
<keyword evidence="5" id="KW-1185">Reference proteome</keyword>
<name>A0ABP9QAF1_9PSEU</name>
<evidence type="ECO:0000313" key="5">
    <source>
        <dbReference type="Proteomes" id="UP001428817"/>
    </source>
</evidence>
<reference evidence="5" key="1">
    <citation type="journal article" date="2019" name="Int. J. Syst. Evol. Microbiol.">
        <title>The Global Catalogue of Microorganisms (GCM) 10K type strain sequencing project: providing services to taxonomists for standard genome sequencing and annotation.</title>
        <authorList>
            <consortium name="The Broad Institute Genomics Platform"/>
            <consortium name="The Broad Institute Genome Sequencing Center for Infectious Disease"/>
            <person name="Wu L."/>
            <person name="Ma J."/>
        </authorList>
    </citation>
    <scope>NUCLEOTIDE SEQUENCE [LARGE SCALE GENOMIC DNA]</scope>
    <source>
        <strain evidence="5">JCM 18303</strain>
    </source>
</reference>
<dbReference type="PANTHER" id="PTHR10996:SF178">
    <property type="entry name" value="2-HYDROXYACID DEHYDROGENASE YGL185C-RELATED"/>
    <property type="match status" value="1"/>
</dbReference>
<gene>
    <name evidence="4" type="ORF">GCM10023321_39440</name>
</gene>
<dbReference type="InterPro" id="IPR050223">
    <property type="entry name" value="D-isomer_2-hydroxyacid_DH"/>
</dbReference>
<accession>A0ABP9QAF1</accession>
<feature type="domain" description="D-isomer specific 2-hydroxyacid dehydrogenase NAD-binding" evidence="3">
    <location>
        <begin position="123"/>
        <end position="286"/>
    </location>
</feature>
<dbReference type="Pfam" id="PF02826">
    <property type="entry name" value="2-Hacid_dh_C"/>
    <property type="match status" value="1"/>
</dbReference>